<dbReference type="RefSeq" id="WP_091832844.1">
    <property type="nucleotide sequence ID" value="NZ_FPAA01000001.1"/>
</dbReference>
<evidence type="ECO:0000313" key="2">
    <source>
        <dbReference type="EMBL" id="SFS34613.1"/>
    </source>
</evidence>
<evidence type="ECO:0000256" key="1">
    <source>
        <dbReference type="HAMAP-Rule" id="MF_00800"/>
    </source>
</evidence>
<dbReference type="InterPro" id="IPR028345">
    <property type="entry name" value="Antibiotic_NAT-like"/>
</dbReference>
<gene>
    <name evidence="2" type="ORF">SAMN05444972_101330</name>
</gene>
<dbReference type="PIRSF" id="PIRSF007510">
    <property type="entry name" value="UCP007510"/>
    <property type="match status" value="1"/>
</dbReference>
<keyword evidence="3" id="KW-1185">Reference proteome</keyword>
<sequence>MRSGFHHEIRERVIQVTEELLAEIPLGPGQVLVMGVSTSEVVGSRIGTDGNDEVATAILEGANHVQVRHGYHLAFQCCEHLNRALVVERDTASVLGLTEVSAVPVYHAGGAMASRAFRGFTKGMLVESIQADAGIDIGETMIGMHLKPVAVPVRPTLRQIGEARVAMARTRPRLIGGARTIYVLDKED</sequence>
<dbReference type="Gene3D" id="3.40.50.10360">
    <property type="entry name" value="Hypothetical protein TT1679"/>
    <property type="match status" value="1"/>
</dbReference>
<proteinExistence type="inferred from homology"/>
<name>A0A1I6P360_9BACL</name>
<dbReference type="SUPFAM" id="SSF110710">
    <property type="entry name" value="TTHA0583/YokD-like"/>
    <property type="match status" value="1"/>
</dbReference>
<accession>A0A1I6P360</accession>
<evidence type="ECO:0000313" key="3">
    <source>
        <dbReference type="Proteomes" id="UP000198660"/>
    </source>
</evidence>
<dbReference type="OrthoDB" id="9803187at2"/>
<dbReference type="Pfam" id="PF04260">
    <property type="entry name" value="DUF436"/>
    <property type="match status" value="1"/>
</dbReference>
<comment type="similarity">
    <text evidence="1">Belongs to the UPF0340 family.</text>
</comment>
<dbReference type="Proteomes" id="UP000198660">
    <property type="component" value="Unassembled WGS sequence"/>
</dbReference>
<dbReference type="EMBL" id="FPAA01000001">
    <property type="protein sequence ID" value="SFS34613.1"/>
    <property type="molecule type" value="Genomic_DNA"/>
</dbReference>
<reference evidence="3" key="1">
    <citation type="submission" date="2016-10" db="EMBL/GenBank/DDBJ databases">
        <authorList>
            <person name="Varghese N."/>
            <person name="Submissions S."/>
        </authorList>
    </citation>
    <scope>NUCLEOTIDE SEQUENCE [LARGE SCALE GENOMIC DNA]</scope>
    <source>
        <strain evidence="3">DSM 45789</strain>
    </source>
</reference>
<protein>
    <recommendedName>
        <fullName evidence="1">UPF0340 protein SAMN05444972_101330</fullName>
    </recommendedName>
</protein>
<dbReference type="HAMAP" id="MF_00800">
    <property type="entry name" value="UPF0340"/>
    <property type="match status" value="1"/>
</dbReference>
<dbReference type="NCBIfam" id="TIGR01440">
    <property type="entry name" value="TIGR01440 family protein"/>
    <property type="match status" value="1"/>
</dbReference>
<dbReference type="AlphaFoldDB" id="A0A1I6P360"/>
<dbReference type="InterPro" id="IPR006340">
    <property type="entry name" value="DUF436"/>
</dbReference>
<organism evidence="2 3">
    <name type="scientific">Marininema halotolerans</name>
    <dbReference type="NCBI Taxonomy" id="1155944"/>
    <lineage>
        <taxon>Bacteria</taxon>
        <taxon>Bacillati</taxon>
        <taxon>Bacillota</taxon>
        <taxon>Bacilli</taxon>
        <taxon>Bacillales</taxon>
        <taxon>Thermoactinomycetaceae</taxon>
        <taxon>Marininema</taxon>
    </lineage>
</organism>